<dbReference type="AlphaFoldDB" id="A0AB34GC40"/>
<organism evidence="1 2">
    <name type="scientific">Eschrichtius robustus</name>
    <name type="common">California gray whale</name>
    <name type="synonym">Eschrichtius gibbosus</name>
    <dbReference type="NCBI Taxonomy" id="9764"/>
    <lineage>
        <taxon>Eukaryota</taxon>
        <taxon>Metazoa</taxon>
        <taxon>Chordata</taxon>
        <taxon>Craniata</taxon>
        <taxon>Vertebrata</taxon>
        <taxon>Euteleostomi</taxon>
        <taxon>Mammalia</taxon>
        <taxon>Eutheria</taxon>
        <taxon>Laurasiatheria</taxon>
        <taxon>Artiodactyla</taxon>
        <taxon>Whippomorpha</taxon>
        <taxon>Cetacea</taxon>
        <taxon>Mysticeti</taxon>
        <taxon>Eschrichtiidae</taxon>
        <taxon>Eschrichtius</taxon>
    </lineage>
</organism>
<evidence type="ECO:0000313" key="2">
    <source>
        <dbReference type="Proteomes" id="UP001159641"/>
    </source>
</evidence>
<sequence>MKLAEPQPPPLQNEDEDSFMDSFPALHTRMLRSLPPAVVPSGAAEMDKFMKPKNVVLILAGCYSRRKEVIVKNTDDGTSDRP</sequence>
<reference evidence="1 2" key="1">
    <citation type="submission" date="2022-11" db="EMBL/GenBank/DDBJ databases">
        <title>Whole genome sequence of Eschrichtius robustus ER-17-0199.</title>
        <authorList>
            <person name="Bruniche-Olsen A."/>
            <person name="Black A.N."/>
            <person name="Fields C.J."/>
            <person name="Walden K."/>
            <person name="Dewoody J.A."/>
        </authorList>
    </citation>
    <scope>NUCLEOTIDE SEQUENCE [LARGE SCALE GENOMIC DNA]</scope>
    <source>
        <strain evidence="1">ER-17-0199</strain>
        <tissue evidence="1">Blubber</tissue>
    </source>
</reference>
<gene>
    <name evidence="1" type="ORF">J1605_014829</name>
</gene>
<accession>A0AB34GC40</accession>
<name>A0AB34GC40_ESCRO</name>
<protein>
    <submittedName>
        <fullName evidence="1">Uncharacterized protein</fullName>
    </submittedName>
</protein>
<dbReference type="Proteomes" id="UP001159641">
    <property type="component" value="Unassembled WGS sequence"/>
</dbReference>
<keyword evidence="2" id="KW-1185">Reference proteome</keyword>
<evidence type="ECO:0000313" key="1">
    <source>
        <dbReference type="EMBL" id="KAJ8777446.1"/>
    </source>
</evidence>
<proteinExistence type="predicted"/>
<comment type="caution">
    <text evidence="1">The sequence shown here is derived from an EMBL/GenBank/DDBJ whole genome shotgun (WGS) entry which is preliminary data.</text>
</comment>
<dbReference type="EMBL" id="JAIQCJ010002315">
    <property type="protein sequence ID" value="KAJ8777446.1"/>
    <property type="molecule type" value="Genomic_DNA"/>
</dbReference>
<dbReference type="InterPro" id="IPR038655">
    <property type="entry name" value="Ribosomal_eL27_sf"/>
</dbReference>
<dbReference type="Gene3D" id="2.30.30.770">
    <property type="match status" value="1"/>
</dbReference>